<reference evidence="2" key="1">
    <citation type="submission" date="2020-04" db="EMBL/GenBank/DDBJ databases">
        <title>Draft genome resource of the tomato pathogen Pseudocercospora fuligena.</title>
        <authorList>
            <person name="Zaccaron A."/>
        </authorList>
    </citation>
    <scope>NUCLEOTIDE SEQUENCE</scope>
    <source>
        <strain evidence="2">PF001</strain>
    </source>
</reference>
<name>A0A8H6RH34_9PEZI</name>
<evidence type="ECO:0008006" key="4">
    <source>
        <dbReference type="Google" id="ProtNLM"/>
    </source>
</evidence>
<evidence type="ECO:0000313" key="3">
    <source>
        <dbReference type="Proteomes" id="UP000660729"/>
    </source>
</evidence>
<feature type="signal peptide" evidence="1">
    <location>
        <begin position="1"/>
        <end position="21"/>
    </location>
</feature>
<organism evidence="2 3">
    <name type="scientific">Pseudocercospora fuligena</name>
    <dbReference type="NCBI Taxonomy" id="685502"/>
    <lineage>
        <taxon>Eukaryota</taxon>
        <taxon>Fungi</taxon>
        <taxon>Dikarya</taxon>
        <taxon>Ascomycota</taxon>
        <taxon>Pezizomycotina</taxon>
        <taxon>Dothideomycetes</taxon>
        <taxon>Dothideomycetidae</taxon>
        <taxon>Mycosphaerellales</taxon>
        <taxon>Mycosphaerellaceae</taxon>
        <taxon>Pseudocercospora</taxon>
    </lineage>
</organism>
<proteinExistence type="predicted"/>
<accession>A0A8H6RH34</accession>
<evidence type="ECO:0000313" key="2">
    <source>
        <dbReference type="EMBL" id="KAF7190864.1"/>
    </source>
</evidence>
<protein>
    <recommendedName>
        <fullName evidence="4">Fungal N-terminal domain-containing protein</fullName>
    </recommendedName>
</protein>
<dbReference type="AlphaFoldDB" id="A0A8H6RH34"/>
<gene>
    <name evidence="2" type="ORF">HII31_08023</name>
</gene>
<dbReference type="OrthoDB" id="3939738at2759"/>
<comment type="caution">
    <text evidence="2">The sequence shown here is derived from an EMBL/GenBank/DDBJ whole genome shotgun (WGS) entry which is preliminary data.</text>
</comment>
<keyword evidence="3" id="KW-1185">Reference proteome</keyword>
<sequence>MAEYAATIAGLISLGLTVCEGLTKYYSAAKSHVKDIKDIISQLRVLTNILQVLQSTVETSDFTLSPAFQLVLSNIENCRDGIKELEQHKALLQPLPTTVGVVKGSFQKAIYPFRKHQLESLKTTLDRLNSQLSLACHASHMQQLQFLTTLSEKTFSHITSATISAPTAQGPGSTQQTAKDVSFNDQKMQATYSTTHCACRARYINGNQWTSYYVSLWSFQQSRHHPSCPRYDSRSDVNNWGLRLVIPLLWTSGQQYMSIDVRVGRGSRPFTLICQRMVPMTNEAFALVDRWATERWRVKSAAVCCSELARARHGLRLALENGSIFPNDTLLDGSNLLHRTLKLVRYVSFFHVGDDDEEMYEQALALVRTVIRVGVPLDERDIFGESPIDNVIQCQYRNNQITTAARYSRDIEFRARLLSLFKDRCSASADVSDRSHVWELSLLKSETSVLEDFLGPGLEQAVLRTDIRALQSALQPLSTSDSEHRASILLAANIACESDWAQGLAVLFDHVIEVRQSQLHFLTASEKLANF</sequence>
<dbReference type="EMBL" id="JABCIY010000168">
    <property type="protein sequence ID" value="KAF7190864.1"/>
    <property type="molecule type" value="Genomic_DNA"/>
</dbReference>
<evidence type="ECO:0000256" key="1">
    <source>
        <dbReference type="SAM" id="SignalP"/>
    </source>
</evidence>
<keyword evidence="1" id="KW-0732">Signal</keyword>
<dbReference type="Proteomes" id="UP000660729">
    <property type="component" value="Unassembled WGS sequence"/>
</dbReference>
<feature type="chain" id="PRO_5034535004" description="Fungal N-terminal domain-containing protein" evidence="1">
    <location>
        <begin position="22"/>
        <end position="531"/>
    </location>
</feature>